<keyword evidence="1" id="KW-0732">Signal</keyword>
<gene>
    <name evidence="2" type="ORF">EGYM00163_LOCUS30378</name>
</gene>
<proteinExistence type="predicted"/>
<feature type="chain" id="PRO_5031270129" description="Secreted protein" evidence="1">
    <location>
        <begin position="22"/>
        <end position="120"/>
    </location>
</feature>
<evidence type="ECO:0008006" key="3">
    <source>
        <dbReference type="Google" id="ProtNLM"/>
    </source>
</evidence>
<reference evidence="2" key="1">
    <citation type="submission" date="2021-01" db="EMBL/GenBank/DDBJ databases">
        <authorList>
            <person name="Corre E."/>
            <person name="Pelletier E."/>
            <person name="Niang G."/>
            <person name="Scheremetjew M."/>
            <person name="Finn R."/>
            <person name="Kale V."/>
            <person name="Holt S."/>
            <person name="Cochrane G."/>
            <person name="Meng A."/>
            <person name="Brown T."/>
            <person name="Cohen L."/>
        </authorList>
    </citation>
    <scope>NUCLEOTIDE SEQUENCE</scope>
    <source>
        <strain evidence="2">CCMP1594</strain>
    </source>
</reference>
<feature type="signal peptide" evidence="1">
    <location>
        <begin position="1"/>
        <end position="21"/>
    </location>
</feature>
<organism evidence="2">
    <name type="scientific">Eutreptiella gymnastica</name>
    <dbReference type="NCBI Taxonomy" id="73025"/>
    <lineage>
        <taxon>Eukaryota</taxon>
        <taxon>Discoba</taxon>
        <taxon>Euglenozoa</taxon>
        <taxon>Euglenida</taxon>
        <taxon>Spirocuta</taxon>
        <taxon>Euglenophyceae</taxon>
        <taxon>Eutreptiales</taxon>
        <taxon>Eutreptiaceae</taxon>
        <taxon>Eutreptiella</taxon>
    </lineage>
</organism>
<accession>A0A7S4FYA5</accession>
<dbReference type="AlphaFoldDB" id="A0A7S4FYA5"/>
<sequence>MARALKSFSFSICRFAALCFAVRPASNIGIPQRVQQPSPTPTRPLPPTLAPMVRSDSAFFAHQFAPFPLPTPSEAMRLWVVAIRWRLVGGSVKQGKSTKGSPYTFAKRTCVGLLLRQHAQ</sequence>
<protein>
    <recommendedName>
        <fullName evidence="3">Secreted protein</fullName>
    </recommendedName>
</protein>
<name>A0A7S4FYA5_9EUGL</name>
<evidence type="ECO:0000313" key="2">
    <source>
        <dbReference type="EMBL" id="CAE0819209.1"/>
    </source>
</evidence>
<dbReference type="EMBL" id="HBJA01087167">
    <property type="protein sequence ID" value="CAE0819209.1"/>
    <property type="molecule type" value="Transcribed_RNA"/>
</dbReference>
<evidence type="ECO:0000256" key="1">
    <source>
        <dbReference type="SAM" id="SignalP"/>
    </source>
</evidence>